<evidence type="ECO:0000259" key="2">
    <source>
        <dbReference type="PROSITE" id="PS50280"/>
    </source>
</evidence>
<dbReference type="InterPro" id="IPR001214">
    <property type="entry name" value="SET_dom"/>
</dbReference>
<dbReference type="PANTHER" id="PTHR12197">
    <property type="entry name" value="HISTONE-LYSINE N-METHYLTRANSFERASE SMYD"/>
    <property type="match status" value="1"/>
</dbReference>
<dbReference type="InterPro" id="IPR050869">
    <property type="entry name" value="H3K4_H4K5_MeTrfase"/>
</dbReference>
<accession>A0A7S1ZT25</accession>
<dbReference type="PANTHER" id="PTHR12197:SF292">
    <property type="entry name" value="SET DOMAIN-CONTAINING PROTEIN"/>
    <property type="match status" value="1"/>
</dbReference>
<dbReference type="InterPro" id="IPR046341">
    <property type="entry name" value="SET_dom_sf"/>
</dbReference>
<dbReference type="SUPFAM" id="SSF82199">
    <property type="entry name" value="SET domain"/>
    <property type="match status" value="1"/>
</dbReference>
<gene>
    <name evidence="3" type="ORF">DBRI1063_LOCUS20209</name>
</gene>
<feature type="region of interest" description="Disordered" evidence="1">
    <location>
        <begin position="1"/>
        <end position="54"/>
    </location>
</feature>
<feature type="compositionally biased region" description="Basic and acidic residues" evidence="1">
    <location>
        <begin position="18"/>
        <end position="38"/>
    </location>
</feature>
<dbReference type="Gene3D" id="1.10.220.160">
    <property type="match status" value="1"/>
</dbReference>
<organism evidence="3">
    <name type="scientific">Ditylum brightwellii</name>
    <dbReference type="NCBI Taxonomy" id="49249"/>
    <lineage>
        <taxon>Eukaryota</taxon>
        <taxon>Sar</taxon>
        <taxon>Stramenopiles</taxon>
        <taxon>Ochrophyta</taxon>
        <taxon>Bacillariophyta</taxon>
        <taxon>Mediophyceae</taxon>
        <taxon>Lithodesmiophycidae</taxon>
        <taxon>Lithodesmiales</taxon>
        <taxon>Lithodesmiaceae</taxon>
        <taxon>Ditylum</taxon>
    </lineage>
</organism>
<dbReference type="EMBL" id="HBGN01031378">
    <property type="protein sequence ID" value="CAD9348053.1"/>
    <property type="molecule type" value="Transcribed_RNA"/>
</dbReference>
<name>A0A7S1ZT25_9STRA</name>
<feature type="compositionally biased region" description="Pro residues" evidence="1">
    <location>
        <begin position="44"/>
        <end position="54"/>
    </location>
</feature>
<dbReference type="Gene3D" id="2.170.270.10">
    <property type="entry name" value="SET domain"/>
    <property type="match status" value="1"/>
</dbReference>
<protein>
    <recommendedName>
        <fullName evidence="2">SET domain-containing protein</fullName>
    </recommendedName>
</protein>
<reference evidence="3" key="1">
    <citation type="submission" date="2021-01" db="EMBL/GenBank/DDBJ databases">
        <authorList>
            <person name="Corre E."/>
            <person name="Pelletier E."/>
            <person name="Niang G."/>
            <person name="Scheremetjew M."/>
            <person name="Finn R."/>
            <person name="Kale V."/>
            <person name="Holt S."/>
            <person name="Cochrane G."/>
            <person name="Meng A."/>
            <person name="Brown T."/>
            <person name="Cohen L."/>
        </authorList>
    </citation>
    <scope>NUCLEOTIDE SEQUENCE</scope>
    <source>
        <strain evidence="3">Pop2</strain>
    </source>
</reference>
<dbReference type="AlphaFoldDB" id="A0A7S1ZT25"/>
<proteinExistence type="predicted"/>
<dbReference type="PROSITE" id="PS50280">
    <property type="entry name" value="SET"/>
    <property type="match status" value="1"/>
</dbReference>
<evidence type="ECO:0000256" key="1">
    <source>
        <dbReference type="SAM" id="MobiDB-lite"/>
    </source>
</evidence>
<feature type="domain" description="SET" evidence="2">
    <location>
        <begin position="64"/>
        <end position="291"/>
    </location>
</feature>
<evidence type="ECO:0000313" key="3">
    <source>
        <dbReference type="EMBL" id="CAD9348053.1"/>
    </source>
</evidence>
<sequence>MEQKRRLLMENANLKNSKQQDDNNDQKNEEDAVKHDASMDNNSPLPPSLDPWPSRPTLYRGPMAAIELVSSTVTTTTSAKPLSCKIVGGERGCIATQDIPAGTLLLIEEPIFTWPIEQIGKPLDLTSVYGIVMNENAQSIVLDLESLHPTKVQVDYAFSRTNNNDDDDEIIQIQIIDMIKMLQQDEGEKELLANILSTATKKKITNSNQTPLTSTDIYRILLTLRYNGFTSGIYLNFAMFNHDDSPNCIKYSPPPPPQLSTTNKEEKEFLYSEVRTTQFVKRGANLTLHYLEPREVSHCTKRRHLWDQHRFDIGDGKNSRKGSDVDVDAMYDLELVNGIFPPSSSFNKKDDDVDRPTLQVENTLSELEDLRQELQNRFNVFTPKDYDSNNEETVKVISQSWEYAKALELSADELCHTTIEKLSNPNHILVARCLRLHLEACDLLIQRTKTKMTSTATAKTSEFSLTESQQINVMCKFLSSAQTILQLQQRYLGNDHPDIARSHHDISQSIQYLLSKSPKQLLKLKFSGMATATNARTKTATFEQWSKEEYQCRKEYERISALYPRKDVEQIVKEAKEKKLG</sequence>